<dbReference type="HOGENOM" id="CLU_1349317_0_0_1"/>
<organism evidence="1 2">
    <name type="scientific">Paxillus involutus ATCC 200175</name>
    <dbReference type="NCBI Taxonomy" id="664439"/>
    <lineage>
        <taxon>Eukaryota</taxon>
        <taxon>Fungi</taxon>
        <taxon>Dikarya</taxon>
        <taxon>Basidiomycota</taxon>
        <taxon>Agaricomycotina</taxon>
        <taxon>Agaricomycetes</taxon>
        <taxon>Agaricomycetidae</taxon>
        <taxon>Boletales</taxon>
        <taxon>Paxilineae</taxon>
        <taxon>Paxillaceae</taxon>
        <taxon>Paxillus</taxon>
    </lineage>
</organism>
<proteinExistence type="predicted"/>
<dbReference type="AlphaFoldDB" id="A0A0C9TRK0"/>
<evidence type="ECO:0000313" key="2">
    <source>
        <dbReference type="Proteomes" id="UP000053647"/>
    </source>
</evidence>
<evidence type="ECO:0000313" key="1">
    <source>
        <dbReference type="EMBL" id="KIJ10447.1"/>
    </source>
</evidence>
<accession>A0A0C9TRK0</accession>
<reference evidence="2" key="2">
    <citation type="submission" date="2015-01" db="EMBL/GenBank/DDBJ databases">
        <title>Evolutionary Origins and Diversification of the Mycorrhizal Mutualists.</title>
        <authorList>
            <consortium name="DOE Joint Genome Institute"/>
            <consortium name="Mycorrhizal Genomics Consortium"/>
            <person name="Kohler A."/>
            <person name="Kuo A."/>
            <person name="Nagy L.G."/>
            <person name="Floudas D."/>
            <person name="Copeland A."/>
            <person name="Barry K.W."/>
            <person name="Cichocki N."/>
            <person name="Veneault-Fourrey C."/>
            <person name="LaButti K."/>
            <person name="Lindquist E.A."/>
            <person name="Lipzen A."/>
            <person name="Lundell T."/>
            <person name="Morin E."/>
            <person name="Murat C."/>
            <person name="Riley R."/>
            <person name="Ohm R."/>
            <person name="Sun H."/>
            <person name="Tunlid A."/>
            <person name="Henrissat B."/>
            <person name="Grigoriev I.V."/>
            <person name="Hibbett D.S."/>
            <person name="Martin F."/>
        </authorList>
    </citation>
    <scope>NUCLEOTIDE SEQUENCE [LARGE SCALE GENOMIC DNA]</scope>
    <source>
        <strain evidence="2">ATCC 200175</strain>
    </source>
</reference>
<keyword evidence="2" id="KW-1185">Reference proteome</keyword>
<reference evidence="1 2" key="1">
    <citation type="submission" date="2014-06" db="EMBL/GenBank/DDBJ databases">
        <authorList>
            <consortium name="DOE Joint Genome Institute"/>
            <person name="Kuo A."/>
            <person name="Kohler A."/>
            <person name="Nagy L.G."/>
            <person name="Floudas D."/>
            <person name="Copeland A."/>
            <person name="Barry K.W."/>
            <person name="Cichocki N."/>
            <person name="Veneault-Fourrey C."/>
            <person name="LaButti K."/>
            <person name="Lindquist E.A."/>
            <person name="Lipzen A."/>
            <person name="Lundell T."/>
            <person name="Morin E."/>
            <person name="Murat C."/>
            <person name="Sun H."/>
            <person name="Tunlid A."/>
            <person name="Henrissat B."/>
            <person name="Grigoriev I.V."/>
            <person name="Hibbett D.S."/>
            <person name="Martin F."/>
            <person name="Nordberg H.P."/>
            <person name="Cantor M.N."/>
            <person name="Hua S.X."/>
        </authorList>
    </citation>
    <scope>NUCLEOTIDE SEQUENCE [LARGE SCALE GENOMIC DNA]</scope>
    <source>
        <strain evidence="1 2">ATCC 200175</strain>
    </source>
</reference>
<protein>
    <submittedName>
        <fullName evidence="1">Uncharacterized protein</fullName>
    </submittedName>
</protein>
<name>A0A0C9TRK0_PAXIN</name>
<dbReference type="EMBL" id="KN819405">
    <property type="protein sequence ID" value="KIJ10447.1"/>
    <property type="molecule type" value="Genomic_DNA"/>
</dbReference>
<dbReference type="Proteomes" id="UP000053647">
    <property type="component" value="Unassembled WGS sequence"/>
</dbReference>
<gene>
    <name evidence="1" type="ORF">PAXINDRAFT_16533</name>
</gene>
<sequence>MFFNPEDSARVKRNAAEHDAQVPPVAAVLDIVAQPCDLGQLMGWRPIAVMKRGAPRLGAIEAAAAGATTISSTDRRQVWNSSPEASELDLEVERIHVQARGRARPPLESGSDTFAVRGVLDEPVLCSHETRFRELLAEPDIHLCETHPERYRCGLFRGGTTKHKSFLDLPATTLPRPTATDCGRQFDYLNPSSLPAIRPPTYQ</sequence>